<dbReference type="AlphaFoldDB" id="A0A147ES24"/>
<evidence type="ECO:0000313" key="2">
    <source>
        <dbReference type="Proteomes" id="UP000075025"/>
    </source>
</evidence>
<dbReference type="Proteomes" id="UP000075025">
    <property type="component" value="Unassembled WGS sequence"/>
</dbReference>
<evidence type="ECO:0000313" key="1">
    <source>
        <dbReference type="EMBL" id="KTR87236.1"/>
    </source>
</evidence>
<protein>
    <recommendedName>
        <fullName evidence="3">LLM class F420-dependent oxidoreductase</fullName>
    </recommendedName>
</protein>
<organism evidence="1 2">
    <name type="scientific">Microbacterium testaceum</name>
    <name type="common">Aureobacterium testaceum</name>
    <name type="synonym">Brevibacterium testaceum</name>
    <dbReference type="NCBI Taxonomy" id="2033"/>
    <lineage>
        <taxon>Bacteria</taxon>
        <taxon>Bacillati</taxon>
        <taxon>Actinomycetota</taxon>
        <taxon>Actinomycetes</taxon>
        <taxon>Micrococcales</taxon>
        <taxon>Microbacteriaceae</taxon>
        <taxon>Microbacterium</taxon>
    </lineage>
</organism>
<feature type="non-terminal residue" evidence="1">
    <location>
        <position position="63"/>
    </location>
</feature>
<dbReference type="InterPro" id="IPR036661">
    <property type="entry name" value="Luciferase-like_sf"/>
</dbReference>
<dbReference type="SUPFAM" id="SSF51679">
    <property type="entry name" value="Bacterial luciferase-like"/>
    <property type="match status" value="1"/>
</dbReference>
<dbReference type="EMBL" id="LDRT01000181">
    <property type="protein sequence ID" value="KTR87236.1"/>
    <property type="molecule type" value="Genomic_DNA"/>
</dbReference>
<evidence type="ECO:0008006" key="3">
    <source>
        <dbReference type="Google" id="ProtNLM"/>
    </source>
</evidence>
<comment type="caution">
    <text evidence="1">The sequence shown here is derived from an EMBL/GenBank/DDBJ whole genome shotgun (WGS) entry which is preliminary data.</text>
</comment>
<reference evidence="1 2" key="1">
    <citation type="journal article" date="2016" name="Front. Microbiol.">
        <title>Genomic Resource of Rice Seed Associated Bacteria.</title>
        <authorList>
            <person name="Midha S."/>
            <person name="Bansal K."/>
            <person name="Sharma S."/>
            <person name="Kumar N."/>
            <person name="Patil P.P."/>
            <person name="Chaudhry V."/>
            <person name="Patil P.B."/>
        </authorList>
    </citation>
    <scope>NUCLEOTIDE SEQUENCE [LARGE SCALE GENOMIC DNA]</scope>
    <source>
        <strain evidence="1 2">NS220</strain>
    </source>
</reference>
<proteinExistence type="predicted"/>
<accession>A0A147ES24</accession>
<sequence>MILGPTVAPMTRFGYTLMTEQSGPRALVDYAVGAERAGYDFLVSSDHYSPWLTSQGHAPYAWT</sequence>
<name>A0A147ES24_MICTE</name>
<dbReference type="Gene3D" id="3.20.20.30">
    <property type="entry name" value="Luciferase-like domain"/>
    <property type="match status" value="1"/>
</dbReference>
<dbReference type="GO" id="GO:0016705">
    <property type="term" value="F:oxidoreductase activity, acting on paired donors, with incorporation or reduction of molecular oxygen"/>
    <property type="evidence" value="ECO:0007669"/>
    <property type="project" value="InterPro"/>
</dbReference>
<gene>
    <name evidence="1" type="ORF">NS220_18020</name>
</gene>